<feature type="domain" description="Transposase IS116/IS110/IS902 C-terminal" evidence="2">
    <location>
        <begin position="232"/>
        <end position="315"/>
    </location>
</feature>
<dbReference type="GO" id="GO:0006313">
    <property type="term" value="P:DNA transposition"/>
    <property type="evidence" value="ECO:0007669"/>
    <property type="project" value="InterPro"/>
</dbReference>
<dbReference type="InterPro" id="IPR047650">
    <property type="entry name" value="Transpos_IS110"/>
</dbReference>
<dbReference type="InterPro" id="IPR002525">
    <property type="entry name" value="Transp_IS110-like_N"/>
</dbReference>
<evidence type="ECO:0000313" key="3">
    <source>
        <dbReference type="EMBL" id="SEF13069.1"/>
    </source>
</evidence>
<protein>
    <submittedName>
        <fullName evidence="3">Transposase</fullName>
    </submittedName>
</protein>
<dbReference type="Proteomes" id="UP000182725">
    <property type="component" value="Unassembled WGS sequence"/>
</dbReference>
<organism evidence="3 4">
    <name type="scientific">Arthrobacter alpinus</name>
    <dbReference type="NCBI Taxonomy" id="656366"/>
    <lineage>
        <taxon>Bacteria</taxon>
        <taxon>Bacillati</taxon>
        <taxon>Actinomycetota</taxon>
        <taxon>Actinomycetes</taxon>
        <taxon>Micrococcales</taxon>
        <taxon>Micrococcaceae</taxon>
        <taxon>Arthrobacter</taxon>
    </lineage>
</organism>
<dbReference type="GO" id="GO:0004803">
    <property type="term" value="F:transposase activity"/>
    <property type="evidence" value="ECO:0007669"/>
    <property type="project" value="InterPro"/>
</dbReference>
<dbReference type="InterPro" id="IPR003346">
    <property type="entry name" value="Transposase_20"/>
</dbReference>
<gene>
    <name evidence="3" type="ORF">SAMN04489740_4326</name>
</gene>
<evidence type="ECO:0000313" key="4">
    <source>
        <dbReference type="Proteomes" id="UP000182725"/>
    </source>
</evidence>
<dbReference type="Pfam" id="PF02371">
    <property type="entry name" value="Transposase_20"/>
    <property type="match status" value="1"/>
</dbReference>
<feature type="domain" description="Transposase IS110-like N-terminal" evidence="1">
    <location>
        <begin position="13"/>
        <end position="159"/>
    </location>
</feature>
<dbReference type="PANTHER" id="PTHR33055:SF16">
    <property type="entry name" value="TRANSPOSASE FOR INSERTION SEQUENCE ELEMENT IS1547"/>
    <property type="match status" value="1"/>
</dbReference>
<dbReference type="Pfam" id="PF01548">
    <property type="entry name" value="DEDD_Tnp_IS110"/>
    <property type="match status" value="1"/>
</dbReference>
<dbReference type="RefSeq" id="WP_244517059.1">
    <property type="nucleotide sequence ID" value="NZ_FNTV01000002.1"/>
</dbReference>
<reference evidence="3 4" key="1">
    <citation type="submission" date="2016-10" db="EMBL/GenBank/DDBJ databases">
        <authorList>
            <person name="de Groot N.N."/>
        </authorList>
    </citation>
    <scope>NUCLEOTIDE SEQUENCE [LARGE SCALE GENOMIC DNA]</scope>
    <source>
        <strain evidence="3 4">DSM 22274</strain>
    </source>
</reference>
<name>A0A1H5PGQ7_9MICC</name>
<dbReference type="PANTHER" id="PTHR33055">
    <property type="entry name" value="TRANSPOSASE FOR INSERTION SEQUENCE ELEMENT IS1111A"/>
    <property type="match status" value="1"/>
</dbReference>
<dbReference type="GO" id="GO:0003677">
    <property type="term" value="F:DNA binding"/>
    <property type="evidence" value="ECO:0007669"/>
    <property type="project" value="InterPro"/>
</dbReference>
<evidence type="ECO:0000259" key="1">
    <source>
        <dbReference type="Pfam" id="PF01548"/>
    </source>
</evidence>
<dbReference type="AlphaFoldDB" id="A0A1H5PGQ7"/>
<accession>A0A1H5PGQ7</accession>
<dbReference type="NCBIfam" id="NF033542">
    <property type="entry name" value="transpos_IS110"/>
    <property type="match status" value="1"/>
</dbReference>
<evidence type="ECO:0000259" key="2">
    <source>
        <dbReference type="Pfam" id="PF02371"/>
    </source>
</evidence>
<proteinExistence type="predicted"/>
<dbReference type="EMBL" id="FNTV01000002">
    <property type="protein sequence ID" value="SEF13069.1"/>
    <property type="molecule type" value="Genomic_DNA"/>
</dbReference>
<sequence>MTTLATEEARIIVGVDTHSDTHHVAIISDYSRPIADREFLAVGSGYRKILEYIGGHGTVIAAGVEGTGSYGAELTRVLRGAGIQVLEVNRPNRQDRRLNGKSDPLDAYQAAQSVLAERGISTPKAKDGPVECLRILRMSRSSAMKARTITINRIRGLLVSPPDELRSRYRGLNTSALILSLSRSRPTGHIADTAYVTSLTLKSLAVRYRTLSSEIDTVDAGLKEILDSYAPLLCDLVGVGTEVASQLLVTVGDNPGRVNNEAQFAALTGVAPIPASSGKTSRHRLNRGGDRDANSALHHIVLVRMVSDQRTKEYVAKRTIEGKGKWEIMRCLKHYVAREIYRQIFNPVAAPTTTDLRPLRKQLGLTLQSISEHLNQWPSNISRLERGLSRNDSLASDYRRWLKNQLELGVDLIGPCVKEVKIRALYE</sequence>